<name>A0AAW9S8V0_9BACT</name>
<keyword evidence="2" id="KW-1185">Reference proteome</keyword>
<protein>
    <submittedName>
        <fullName evidence="1">Uncharacterized protein</fullName>
    </submittedName>
</protein>
<reference evidence="1 2" key="1">
    <citation type="submission" date="2024-04" db="EMBL/GenBank/DDBJ databases">
        <title>Novel genus in family Flammeovirgaceae.</title>
        <authorList>
            <person name="Nguyen T.H."/>
            <person name="Vuong T.Q."/>
            <person name="Le H."/>
            <person name="Kim S.-G."/>
        </authorList>
    </citation>
    <scope>NUCLEOTIDE SEQUENCE [LARGE SCALE GENOMIC DNA]</scope>
    <source>
        <strain evidence="1 2">JCM 23209</strain>
    </source>
</reference>
<proteinExistence type="predicted"/>
<evidence type="ECO:0000313" key="1">
    <source>
        <dbReference type="EMBL" id="MEN7548180.1"/>
    </source>
</evidence>
<dbReference type="AlphaFoldDB" id="A0AAW9S8V0"/>
<sequence>MSNSEFGWELQQTKLPDTFYSSTHQQPISQCLVCEKSLLEEGTQYFIEKSVRKYPEYQAEDIVFEYAMCLSCAEKQRKELSTESLQKIEEFFSERVDFQSRSQEFLEKSGTEVAPWLARCVITNKPLEELEEYTLHAHCQGGNLLFTFMPYMISGEAMDEIADLLSEQTLGEIDRFTGKYFTGPPEVSEILKKRRLILL</sequence>
<dbReference type="EMBL" id="JBDKWZ010000005">
    <property type="protein sequence ID" value="MEN7548180.1"/>
    <property type="molecule type" value="Genomic_DNA"/>
</dbReference>
<accession>A0AAW9S8V0</accession>
<gene>
    <name evidence="1" type="ORF">AAG747_09685</name>
</gene>
<dbReference type="RefSeq" id="WP_346820961.1">
    <property type="nucleotide sequence ID" value="NZ_JBDKWZ010000005.1"/>
</dbReference>
<dbReference type="Proteomes" id="UP001403385">
    <property type="component" value="Unassembled WGS sequence"/>
</dbReference>
<evidence type="ECO:0000313" key="2">
    <source>
        <dbReference type="Proteomes" id="UP001403385"/>
    </source>
</evidence>
<comment type="caution">
    <text evidence="1">The sequence shown here is derived from an EMBL/GenBank/DDBJ whole genome shotgun (WGS) entry which is preliminary data.</text>
</comment>
<organism evidence="1 2">
    <name type="scientific">Rapidithrix thailandica</name>
    <dbReference type="NCBI Taxonomy" id="413964"/>
    <lineage>
        <taxon>Bacteria</taxon>
        <taxon>Pseudomonadati</taxon>
        <taxon>Bacteroidota</taxon>
        <taxon>Cytophagia</taxon>
        <taxon>Cytophagales</taxon>
        <taxon>Flammeovirgaceae</taxon>
        <taxon>Rapidithrix</taxon>
    </lineage>
</organism>